<evidence type="ECO:0000313" key="1">
    <source>
        <dbReference type="EMBL" id="SPY08009.1"/>
    </source>
</evidence>
<gene>
    <name evidence="1" type="ORF">NCTC11009_01226</name>
</gene>
<organism evidence="1 2">
    <name type="scientific">Oligella urethralis</name>
    <dbReference type="NCBI Taxonomy" id="90245"/>
    <lineage>
        <taxon>Bacteria</taxon>
        <taxon>Pseudomonadati</taxon>
        <taxon>Pseudomonadota</taxon>
        <taxon>Betaproteobacteria</taxon>
        <taxon>Burkholderiales</taxon>
        <taxon>Alcaligenaceae</taxon>
        <taxon>Oligella</taxon>
    </lineage>
</organism>
<dbReference type="Proteomes" id="UP000250242">
    <property type="component" value="Unassembled WGS sequence"/>
</dbReference>
<dbReference type="RefSeq" id="WP_048769222.1">
    <property type="nucleotide sequence ID" value="NZ_JVJW01000019.1"/>
</dbReference>
<name>A0A2X1ULJ1_9BURK</name>
<sequence length="130" mass="14580">MKILNLTQHPATQDQIDAGVVDLQGEQLEMLKSLLTFEHLPSYQEIEDRAHDIALLVMFNGLGNDDDDPSFFKAMIGGAPYLMSALENALKSHSVMPVYAFSERMSVEEIQPDGSVRKLNKFKHKGFVEV</sequence>
<dbReference type="AlphaFoldDB" id="A0A2X1ULJ1"/>
<evidence type="ECO:0000313" key="2">
    <source>
        <dbReference type="Proteomes" id="UP000250242"/>
    </source>
</evidence>
<dbReference type="EMBL" id="UATH01000001">
    <property type="protein sequence ID" value="SPY08009.1"/>
    <property type="molecule type" value="Genomic_DNA"/>
</dbReference>
<proteinExistence type="predicted"/>
<accession>A0A2X1ULJ1</accession>
<reference evidence="1 2" key="1">
    <citation type="submission" date="2018-06" db="EMBL/GenBank/DDBJ databases">
        <authorList>
            <consortium name="Pathogen Informatics"/>
            <person name="Doyle S."/>
        </authorList>
    </citation>
    <scope>NUCLEOTIDE SEQUENCE [LARGE SCALE GENOMIC DNA]</scope>
    <source>
        <strain evidence="1 2">NCTC11009</strain>
    </source>
</reference>
<protein>
    <submittedName>
        <fullName evidence="1">Uncharacterized protein</fullName>
    </submittedName>
</protein>